<name>A0AAV4Y172_CAEEX</name>
<protein>
    <submittedName>
        <fullName evidence="1">Uncharacterized protein</fullName>
    </submittedName>
</protein>
<keyword evidence="2" id="KW-1185">Reference proteome</keyword>
<organism evidence="1 2">
    <name type="scientific">Caerostris extrusa</name>
    <name type="common">Bark spider</name>
    <name type="synonym">Caerostris bankana</name>
    <dbReference type="NCBI Taxonomy" id="172846"/>
    <lineage>
        <taxon>Eukaryota</taxon>
        <taxon>Metazoa</taxon>
        <taxon>Ecdysozoa</taxon>
        <taxon>Arthropoda</taxon>
        <taxon>Chelicerata</taxon>
        <taxon>Arachnida</taxon>
        <taxon>Araneae</taxon>
        <taxon>Araneomorphae</taxon>
        <taxon>Entelegynae</taxon>
        <taxon>Araneoidea</taxon>
        <taxon>Araneidae</taxon>
        <taxon>Caerostris</taxon>
    </lineage>
</organism>
<dbReference type="AlphaFoldDB" id="A0AAV4Y172"/>
<evidence type="ECO:0000313" key="2">
    <source>
        <dbReference type="Proteomes" id="UP001054945"/>
    </source>
</evidence>
<dbReference type="EMBL" id="BPLR01018525">
    <property type="protein sequence ID" value="GIZ00254.1"/>
    <property type="molecule type" value="Genomic_DNA"/>
</dbReference>
<accession>A0AAV4Y172</accession>
<dbReference type="Proteomes" id="UP001054945">
    <property type="component" value="Unassembled WGS sequence"/>
</dbReference>
<evidence type="ECO:0000313" key="1">
    <source>
        <dbReference type="EMBL" id="GIZ00254.1"/>
    </source>
</evidence>
<proteinExistence type="predicted"/>
<sequence>MHTEFFPIQKSSKKKETADEIQNFFCFSRRHFSRRDIFPDTPDKNFSEMYDASLSPHQPDKLTFHAIKRTLKNLSGKSQISCSADHKFSIRVSFRKTTTLVTSEKHETSDIQQPFSNATILHPRKALMGSVEG</sequence>
<reference evidence="1 2" key="1">
    <citation type="submission" date="2021-06" db="EMBL/GenBank/DDBJ databases">
        <title>Caerostris extrusa draft genome.</title>
        <authorList>
            <person name="Kono N."/>
            <person name="Arakawa K."/>
        </authorList>
    </citation>
    <scope>NUCLEOTIDE SEQUENCE [LARGE SCALE GENOMIC DNA]</scope>
</reference>
<comment type="caution">
    <text evidence="1">The sequence shown here is derived from an EMBL/GenBank/DDBJ whole genome shotgun (WGS) entry which is preliminary data.</text>
</comment>
<gene>
    <name evidence="1" type="ORF">CEXT_773771</name>
</gene>